<dbReference type="Gene3D" id="3.40.30.10">
    <property type="entry name" value="Glutaredoxin"/>
    <property type="match status" value="1"/>
</dbReference>
<dbReference type="PANTHER" id="PTHR23322:SF1">
    <property type="entry name" value="FAS-ASSOCIATED FACTOR 2"/>
    <property type="match status" value="1"/>
</dbReference>
<dbReference type="EMBL" id="GG745339">
    <property type="protein sequence ID" value="KNE62242.1"/>
    <property type="molecule type" value="Genomic_DNA"/>
</dbReference>
<name>A0A0L0SIE4_ALLM3</name>
<dbReference type="Gene3D" id="3.10.20.90">
    <property type="entry name" value="Phosphatidylinositol 3-kinase Catalytic Subunit, Chain A, domain 1"/>
    <property type="match status" value="1"/>
</dbReference>
<dbReference type="InterPro" id="IPR036249">
    <property type="entry name" value="Thioredoxin-like_sf"/>
</dbReference>
<gene>
    <name evidence="4" type="ORF">AMAG_07481</name>
</gene>
<dbReference type="OrthoDB" id="1026733at2759"/>
<dbReference type="STRING" id="578462.A0A0L0SIE4"/>
<feature type="region of interest" description="Disordered" evidence="2">
    <location>
        <begin position="197"/>
        <end position="270"/>
    </location>
</feature>
<dbReference type="PANTHER" id="PTHR23322">
    <property type="entry name" value="FAS-ASSOCIATED PROTEIN"/>
    <property type="match status" value="1"/>
</dbReference>
<dbReference type="PROSITE" id="PS50033">
    <property type="entry name" value="UBX"/>
    <property type="match status" value="1"/>
</dbReference>
<reference evidence="4 5" key="1">
    <citation type="submission" date="2009-11" db="EMBL/GenBank/DDBJ databases">
        <title>Annotation of Allomyces macrogynus ATCC 38327.</title>
        <authorList>
            <consortium name="The Broad Institute Genome Sequencing Platform"/>
            <person name="Russ C."/>
            <person name="Cuomo C."/>
            <person name="Burger G."/>
            <person name="Gray M.W."/>
            <person name="Holland P.W.H."/>
            <person name="King N."/>
            <person name="Lang F.B.F."/>
            <person name="Roger A.J."/>
            <person name="Ruiz-Trillo I."/>
            <person name="Young S.K."/>
            <person name="Zeng Q."/>
            <person name="Gargeya S."/>
            <person name="Fitzgerald M."/>
            <person name="Haas B."/>
            <person name="Abouelleil A."/>
            <person name="Alvarado L."/>
            <person name="Arachchi H.M."/>
            <person name="Berlin A."/>
            <person name="Chapman S.B."/>
            <person name="Gearin G."/>
            <person name="Goldberg J."/>
            <person name="Griggs A."/>
            <person name="Gujja S."/>
            <person name="Hansen M."/>
            <person name="Heiman D."/>
            <person name="Howarth C."/>
            <person name="Larimer J."/>
            <person name="Lui A."/>
            <person name="MacDonald P.J.P."/>
            <person name="McCowen C."/>
            <person name="Montmayeur A."/>
            <person name="Murphy C."/>
            <person name="Neiman D."/>
            <person name="Pearson M."/>
            <person name="Priest M."/>
            <person name="Roberts A."/>
            <person name="Saif S."/>
            <person name="Shea T."/>
            <person name="Sisk P."/>
            <person name="Stolte C."/>
            <person name="Sykes S."/>
            <person name="Wortman J."/>
            <person name="Nusbaum C."/>
            <person name="Birren B."/>
        </authorList>
    </citation>
    <scope>NUCLEOTIDE SEQUENCE [LARGE SCALE GENOMIC DNA]</scope>
    <source>
        <strain evidence="4 5">ATCC 38327</strain>
    </source>
</reference>
<evidence type="ECO:0000313" key="4">
    <source>
        <dbReference type="EMBL" id="KNE62242.1"/>
    </source>
</evidence>
<evidence type="ECO:0000259" key="3">
    <source>
        <dbReference type="PROSITE" id="PS50033"/>
    </source>
</evidence>
<dbReference type="VEuPathDB" id="FungiDB:AMAG_07481"/>
<evidence type="ECO:0000313" key="5">
    <source>
        <dbReference type="Proteomes" id="UP000054350"/>
    </source>
</evidence>
<feature type="compositionally biased region" description="Basic and acidic residues" evidence="2">
    <location>
        <begin position="214"/>
        <end position="237"/>
    </location>
</feature>
<dbReference type="SMART" id="SM00594">
    <property type="entry name" value="UAS"/>
    <property type="match status" value="1"/>
</dbReference>
<feature type="domain" description="UBX" evidence="3">
    <location>
        <begin position="269"/>
        <end position="360"/>
    </location>
</feature>
<dbReference type="Pfam" id="PF00789">
    <property type="entry name" value="UBX"/>
    <property type="match status" value="1"/>
</dbReference>
<dbReference type="InterPro" id="IPR006577">
    <property type="entry name" value="UAS"/>
</dbReference>
<evidence type="ECO:0000256" key="1">
    <source>
        <dbReference type="ARBA" id="ARBA00023054"/>
    </source>
</evidence>
<dbReference type="Proteomes" id="UP000054350">
    <property type="component" value="Unassembled WGS sequence"/>
</dbReference>
<dbReference type="AlphaFoldDB" id="A0A0L0SIE4"/>
<accession>A0A0L0SIE4</accession>
<dbReference type="GO" id="GO:0036503">
    <property type="term" value="P:ERAD pathway"/>
    <property type="evidence" value="ECO:0007669"/>
    <property type="project" value="TreeGrafter"/>
</dbReference>
<proteinExistence type="predicted"/>
<reference evidence="5" key="2">
    <citation type="submission" date="2009-11" db="EMBL/GenBank/DDBJ databases">
        <title>The Genome Sequence of Allomyces macrogynus strain ATCC 38327.</title>
        <authorList>
            <consortium name="The Broad Institute Genome Sequencing Platform"/>
            <person name="Russ C."/>
            <person name="Cuomo C."/>
            <person name="Shea T."/>
            <person name="Young S.K."/>
            <person name="Zeng Q."/>
            <person name="Koehrsen M."/>
            <person name="Haas B."/>
            <person name="Borodovsky M."/>
            <person name="Guigo R."/>
            <person name="Alvarado L."/>
            <person name="Berlin A."/>
            <person name="Borenstein D."/>
            <person name="Chen Z."/>
            <person name="Engels R."/>
            <person name="Freedman E."/>
            <person name="Gellesch M."/>
            <person name="Goldberg J."/>
            <person name="Griggs A."/>
            <person name="Gujja S."/>
            <person name="Heiman D."/>
            <person name="Hepburn T."/>
            <person name="Howarth C."/>
            <person name="Jen D."/>
            <person name="Larson L."/>
            <person name="Lewis B."/>
            <person name="Mehta T."/>
            <person name="Park D."/>
            <person name="Pearson M."/>
            <person name="Roberts A."/>
            <person name="Saif S."/>
            <person name="Shenoy N."/>
            <person name="Sisk P."/>
            <person name="Stolte C."/>
            <person name="Sykes S."/>
            <person name="Walk T."/>
            <person name="White J."/>
            <person name="Yandava C."/>
            <person name="Burger G."/>
            <person name="Gray M.W."/>
            <person name="Holland P.W.H."/>
            <person name="King N."/>
            <person name="Lang F.B.F."/>
            <person name="Roger A.J."/>
            <person name="Ruiz-Trillo I."/>
            <person name="Lander E."/>
            <person name="Nusbaum C."/>
        </authorList>
    </citation>
    <scope>NUCLEOTIDE SEQUENCE [LARGE SCALE GENOMIC DNA]</scope>
    <source>
        <strain evidence="5">ATCC 38327</strain>
    </source>
</reference>
<dbReference type="CDD" id="cd01767">
    <property type="entry name" value="UBX"/>
    <property type="match status" value="1"/>
</dbReference>
<dbReference type="GO" id="GO:0005783">
    <property type="term" value="C:endoplasmic reticulum"/>
    <property type="evidence" value="ECO:0007669"/>
    <property type="project" value="TreeGrafter"/>
</dbReference>
<dbReference type="InterPro" id="IPR050730">
    <property type="entry name" value="UBX_domain-protein"/>
</dbReference>
<sequence length="362" mass="41238">MGVLSKLFDIPLRVAAALYTMLATLLPFLPQFRKTHTLLPGSLADYDRLVARYEATYSGDHPDFYRGSYKDLIQDVKQKLQLAVVYLHSDDHDDTVRFCRETLANPDVREFFQQERINFYYGPVHLAEPYEVASLLGATGYPCLALITLTSVSGVTKPAVVHRIEGFVTADALVRQLRDAAQTHGLFMATVRHEREQRDAERAMRAMQDQAYEESMRRDQERQREAERAREVAHRAAELAAAQRETKRTALRQRQSTRAERRASLPAEPATDRALVQIQLPDGRVRRAFRASDPVRAVYEYVDTLDPLGEDELEDVDDEWEEPESGFGFMLVAMYPRRELTEMETSIEEAGLKGASLAVEID</sequence>
<dbReference type="GO" id="GO:0043130">
    <property type="term" value="F:ubiquitin binding"/>
    <property type="evidence" value="ECO:0007669"/>
    <property type="project" value="TreeGrafter"/>
</dbReference>
<dbReference type="OMA" id="QISVRCP"/>
<organism evidence="4 5">
    <name type="scientific">Allomyces macrogynus (strain ATCC 38327)</name>
    <name type="common">Allomyces javanicus var. macrogynus</name>
    <dbReference type="NCBI Taxonomy" id="578462"/>
    <lineage>
        <taxon>Eukaryota</taxon>
        <taxon>Fungi</taxon>
        <taxon>Fungi incertae sedis</taxon>
        <taxon>Blastocladiomycota</taxon>
        <taxon>Blastocladiomycetes</taxon>
        <taxon>Blastocladiales</taxon>
        <taxon>Blastocladiaceae</taxon>
        <taxon>Allomyces</taxon>
    </lineage>
</organism>
<keyword evidence="1" id="KW-0175">Coiled coil</keyword>
<dbReference type="SUPFAM" id="SSF52833">
    <property type="entry name" value="Thioredoxin-like"/>
    <property type="match status" value="1"/>
</dbReference>
<protein>
    <recommendedName>
        <fullName evidence="3">UBX domain-containing protein</fullName>
    </recommendedName>
</protein>
<evidence type="ECO:0000256" key="2">
    <source>
        <dbReference type="SAM" id="MobiDB-lite"/>
    </source>
</evidence>
<dbReference type="InterPro" id="IPR029071">
    <property type="entry name" value="Ubiquitin-like_domsf"/>
</dbReference>
<dbReference type="SUPFAM" id="SSF54236">
    <property type="entry name" value="Ubiquitin-like"/>
    <property type="match status" value="1"/>
</dbReference>
<dbReference type="eggNOG" id="KOG1363">
    <property type="taxonomic scope" value="Eukaryota"/>
</dbReference>
<dbReference type="InterPro" id="IPR001012">
    <property type="entry name" value="UBX_dom"/>
</dbReference>
<keyword evidence="5" id="KW-1185">Reference proteome</keyword>
<dbReference type="SMART" id="SM00166">
    <property type="entry name" value="UBX"/>
    <property type="match status" value="1"/>
</dbReference>